<dbReference type="Proteomes" id="UP000590442">
    <property type="component" value="Unassembled WGS sequence"/>
</dbReference>
<name>A0A846QTY2_9FLAO</name>
<dbReference type="GO" id="GO:0016787">
    <property type="term" value="F:hydrolase activity"/>
    <property type="evidence" value="ECO:0007669"/>
    <property type="project" value="InterPro"/>
</dbReference>
<reference evidence="2 3" key="1">
    <citation type="submission" date="2020-03" db="EMBL/GenBank/DDBJ databases">
        <title>Genomic Encyclopedia of Type Strains, Phase IV (KMG-IV): sequencing the most valuable type-strain genomes for metagenomic binning, comparative biology and taxonomic classification.</title>
        <authorList>
            <person name="Goeker M."/>
        </authorList>
    </citation>
    <scope>NUCLEOTIDE SEQUENCE [LARGE SCALE GENOMIC DNA]</scope>
    <source>
        <strain evidence="2 3">DSM 29762</strain>
    </source>
</reference>
<dbReference type="EMBL" id="JAATJJ010000001">
    <property type="protein sequence ID" value="NJB71671.1"/>
    <property type="molecule type" value="Genomic_DNA"/>
</dbReference>
<evidence type="ECO:0000313" key="2">
    <source>
        <dbReference type="EMBL" id="NJB71671.1"/>
    </source>
</evidence>
<feature type="domain" description="3-keto-alpha-glucoside-1,2-lyase/3-keto-2-hydroxy-glucal hydratase" evidence="1">
    <location>
        <begin position="40"/>
        <end position="245"/>
    </location>
</feature>
<gene>
    <name evidence="2" type="ORF">GGR42_002133</name>
</gene>
<organism evidence="2 3">
    <name type="scientific">Saonia flava</name>
    <dbReference type="NCBI Taxonomy" id="523696"/>
    <lineage>
        <taxon>Bacteria</taxon>
        <taxon>Pseudomonadati</taxon>
        <taxon>Bacteroidota</taxon>
        <taxon>Flavobacteriia</taxon>
        <taxon>Flavobacteriales</taxon>
        <taxon>Flavobacteriaceae</taxon>
        <taxon>Saonia</taxon>
    </lineage>
</organism>
<evidence type="ECO:0000259" key="1">
    <source>
        <dbReference type="Pfam" id="PF06439"/>
    </source>
</evidence>
<protein>
    <recommendedName>
        <fullName evidence="1">3-keto-alpha-glucoside-1,2-lyase/3-keto-2-hydroxy-glucal hydratase domain-containing protein</fullName>
    </recommendedName>
</protein>
<accession>A0A846QTY2</accession>
<keyword evidence="3" id="KW-1185">Reference proteome</keyword>
<dbReference type="Gene3D" id="2.60.120.560">
    <property type="entry name" value="Exo-inulinase, domain 1"/>
    <property type="match status" value="1"/>
</dbReference>
<evidence type="ECO:0000313" key="3">
    <source>
        <dbReference type="Proteomes" id="UP000590442"/>
    </source>
</evidence>
<dbReference type="PROSITE" id="PS51257">
    <property type="entry name" value="PROKAR_LIPOPROTEIN"/>
    <property type="match status" value="1"/>
</dbReference>
<proteinExistence type="predicted"/>
<comment type="caution">
    <text evidence="2">The sequence shown here is derived from an EMBL/GenBank/DDBJ whole genome shotgun (WGS) entry which is preliminary data.</text>
</comment>
<dbReference type="RefSeq" id="WP_167963667.1">
    <property type="nucleotide sequence ID" value="NZ_JAATJJ010000001.1"/>
</dbReference>
<sequence length="247" mass="27404">MKNILWMTALVIVLTSCKEKAKETLEITETEAVTEEVNEKWITLFDGTSFDGWHVYNGEGVPDVWKLEDGAMVFSPTKEGHGEGANIVTDNEYTDFVLSIDWKIGEGGNSGIFWGVKELEALPEAYQSGPEIQVLDDERHPDAKVGATHQAGALYDMVAPSSKDVVNPAGEWNTCVITINHKTNEGIIVLNGEEIVTFPVNDPEWSEMVSKSKFNGWEHFGKYATGKIGLQDHGNMVAFRNIKIKEL</sequence>
<dbReference type="InterPro" id="IPR010496">
    <property type="entry name" value="AL/BT2_dom"/>
</dbReference>
<dbReference type="AlphaFoldDB" id="A0A846QTY2"/>
<dbReference type="Pfam" id="PF06439">
    <property type="entry name" value="3keto-disac_hyd"/>
    <property type="match status" value="1"/>
</dbReference>